<dbReference type="AlphaFoldDB" id="A0A2T5GRJ4"/>
<reference evidence="6 7" key="1">
    <citation type="submission" date="2018-04" db="EMBL/GenBank/DDBJ databases">
        <title>Genomic Encyclopedia of Type Strains, Phase III (KMG-III): the genomes of soil and plant-associated and newly described type strains.</title>
        <authorList>
            <person name="Whitman W."/>
        </authorList>
    </citation>
    <scope>NUCLEOTIDE SEQUENCE [LARGE SCALE GENOMIC DNA]</scope>
    <source>
        <strain evidence="6 7">MA101b</strain>
    </source>
</reference>
<keyword evidence="2" id="KW-0808">Transferase</keyword>
<evidence type="ECO:0000256" key="1">
    <source>
        <dbReference type="ARBA" id="ARBA00005531"/>
    </source>
</evidence>
<evidence type="ECO:0000259" key="4">
    <source>
        <dbReference type="Pfam" id="PF00195"/>
    </source>
</evidence>
<dbReference type="EMBL" id="QAOG01000001">
    <property type="protein sequence ID" value="PTQ61947.1"/>
    <property type="molecule type" value="Genomic_DNA"/>
</dbReference>
<evidence type="ECO:0000313" key="7">
    <source>
        <dbReference type="Proteomes" id="UP000244189"/>
    </source>
</evidence>
<proteinExistence type="inferred from homology"/>
<evidence type="ECO:0000313" key="6">
    <source>
        <dbReference type="EMBL" id="PTQ61947.1"/>
    </source>
</evidence>
<evidence type="ECO:0000259" key="5">
    <source>
        <dbReference type="Pfam" id="PF02797"/>
    </source>
</evidence>
<feature type="domain" description="Chalcone/stilbene synthase N-terminal" evidence="4">
    <location>
        <begin position="13"/>
        <end position="221"/>
    </location>
</feature>
<dbReference type="InterPro" id="IPR016039">
    <property type="entry name" value="Thiolase-like"/>
</dbReference>
<dbReference type="GO" id="GO:0016747">
    <property type="term" value="F:acyltransferase activity, transferring groups other than amino-acyl groups"/>
    <property type="evidence" value="ECO:0007669"/>
    <property type="project" value="InterPro"/>
</dbReference>
<organism evidence="6 7">
    <name type="scientific">Sphingomonas aurantiaca</name>
    <dbReference type="NCBI Taxonomy" id="185949"/>
    <lineage>
        <taxon>Bacteria</taxon>
        <taxon>Pseudomonadati</taxon>
        <taxon>Pseudomonadota</taxon>
        <taxon>Alphaproteobacteria</taxon>
        <taxon>Sphingomonadales</taxon>
        <taxon>Sphingomonadaceae</taxon>
        <taxon>Sphingomonas</taxon>
    </lineage>
</organism>
<dbReference type="PANTHER" id="PTHR11877">
    <property type="entry name" value="HYDROXYMETHYLGLUTARYL-COA SYNTHASE"/>
    <property type="match status" value="1"/>
</dbReference>
<dbReference type="SUPFAM" id="SSF53901">
    <property type="entry name" value="Thiolase-like"/>
    <property type="match status" value="2"/>
</dbReference>
<name>A0A2T5GRJ4_9SPHN</name>
<dbReference type="InterPro" id="IPR011141">
    <property type="entry name" value="Polyketide_synthase_type-III"/>
</dbReference>
<protein>
    <submittedName>
        <fullName evidence="6">Putative naringenin-chalcone synthase</fullName>
    </submittedName>
</protein>
<dbReference type="PANTHER" id="PTHR11877:SF46">
    <property type="entry name" value="TYPE III POLYKETIDE SYNTHASE A"/>
    <property type="match status" value="1"/>
</dbReference>
<comment type="caution">
    <text evidence="6">The sequence shown here is derived from an EMBL/GenBank/DDBJ whole genome shotgun (WGS) entry which is preliminary data.</text>
</comment>
<dbReference type="Gene3D" id="3.40.47.10">
    <property type="match status" value="2"/>
</dbReference>
<dbReference type="CDD" id="cd00831">
    <property type="entry name" value="CHS_like"/>
    <property type="match status" value="1"/>
</dbReference>
<feature type="active site" description="Acyl-thioester intermediate" evidence="3">
    <location>
        <position position="160"/>
    </location>
</feature>
<feature type="domain" description="Chalcone/stilbene synthase C-terminal" evidence="5">
    <location>
        <begin position="234"/>
        <end position="365"/>
    </location>
</feature>
<dbReference type="Pfam" id="PF02797">
    <property type="entry name" value="Chal_sti_synt_C"/>
    <property type="match status" value="1"/>
</dbReference>
<gene>
    <name evidence="6" type="ORF">C8J26_0217</name>
</gene>
<dbReference type="RefSeq" id="WP_107956388.1">
    <property type="nucleotide sequence ID" value="NZ_JAPZPS010000003.1"/>
</dbReference>
<sequence>MPVPLPSPSPAAPPAYLNAVGTAVPDHDIHAAFIAWARARTDSRSTKVFDRMASRSGIAHRWSVLPPTAAGGSPVDDAGFYATEPHPGTAARMTLYAEHAPELAIRAIAALRDRIAIDGITHLVVASCTGFVAPGIDQIIARRLGLSSSVERLLIGFMGCYAAIVALRSARHIVRSEPSARVLVVTVELSTLHLQPANDIEALLAMLQFGDGAAAALVTADAAGFALEAPFAASLPDSETLIRWDVTDAGFAMHLSGEVPGRIAAALSDAAFRTVVSDGRPPESIDGWAVHAGGRSILDAVEHAMHLNPDALAASRRVLADNGNMSSATLMFVFEALLKGPPIGHGVALAFGPGLAAEGFGFRSAP</sequence>
<evidence type="ECO:0000256" key="2">
    <source>
        <dbReference type="ARBA" id="ARBA00022679"/>
    </source>
</evidence>
<dbReference type="GO" id="GO:0030639">
    <property type="term" value="P:polyketide biosynthetic process"/>
    <property type="evidence" value="ECO:0007669"/>
    <property type="project" value="TreeGrafter"/>
</dbReference>
<dbReference type="PIRSF" id="PIRSF000451">
    <property type="entry name" value="PKS_III"/>
    <property type="match status" value="1"/>
</dbReference>
<keyword evidence="7" id="KW-1185">Reference proteome</keyword>
<evidence type="ECO:0000256" key="3">
    <source>
        <dbReference type="PIRSR" id="PIRSR000451-1"/>
    </source>
</evidence>
<dbReference type="Proteomes" id="UP000244189">
    <property type="component" value="Unassembled WGS sequence"/>
</dbReference>
<accession>A0A2T5GRJ4</accession>
<dbReference type="InterPro" id="IPR001099">
    <property type="entry name" value="Chalcone/stilbene_synt_N"/>
</dbReference>
<comment type="similarity">
    <text evidence="1">Belongs to the thiolase-like superfamily. Chalcone/stilbene synthases family.</text>
</comment>
<dbReference type="Pfam" id="PF00195">
    <property type="entry name" value="Chal_sti_synt_N"/>
    <property type="match status" value="1"/>
</dbReference>
<dbReference type="InterPro" id="IPR012328">
    <property type="entry name" value="Chalcone/stilbene_synt_C"/>
</dbReference>